<feature type="non-terminal residue" evidence="1">
    <location>
        <position position="655"/>
    </location>
</feature>
<dbReference type="EMBL" id="JANBUN010002052">
    <property type="protein sequence ID" value="KAJ2795817.1"/>
    <property type="molecule type" value="Genomic_DNA"/>
</dbReference>
<dbReference type="Proteomes" id="UP001140087">
    <property type="component" value="Unassembled WGS sequence"/>
</dbReference>
<evidence type="ECO:0000313" key="2">
    <source>
        <dbReference type="Proteomes" id="UP001140087"/>
    </source>
</evidence>
<sequence length="655" mass="71248">MDSSDSQRRSTIVQLLPSQPPQHAAGGDAGQRPYTPRSLVEAAKKAVGRPHSQECEQGRDAASKPSTAASDECRARLPPQIEPVPSLPPLPAVGGQRHYSNDSARSPSASPSRAAFPGSPMPSTDSGHHEGTPSPTSYVAPPLPPPPPCGNARSSIQFLGPQRKSVMRMSMNENVPAVSTHDDSRAPPHHARHSSGDDTAATGPAPRTSAFKKPQPLGMYEPVDDGTYEKNPQQFTSDRMRRKVPIYKLYDHLSWHPLGGRLLTGNRPAPFILALAMVIAPIVLFAVFVCPYMWTRIHLVTVLVFIYLAAQSMASMLMTSFTDPGVIPRNLDAMAPPDNYTIAVNAAHDSCVSPAHPPPAAGPGDRRASRSSSASSASSLVGGGAHAHSDAALAAPGPHGILRRSKRPPLQYYSKLPPPWVQIGVPGDEDGPLSVYDPQPPAVQSSATTPYLMFPPSTKLVKINGVSVRLKYCNTCRIYRPPRASHCRICDNCVENSDHHCVWLNACVGRRNYRYFYSFLLSLTLLALYIMAFSLVRLILPLRRPDDAAEYYRTFGESVKHHPVVLALLLYVFLNTSMVGGLFVYHTLLISRNMTTHEVIGARHAGRDGAARRRSVLFASHSPYSKGSCPRNWAAALCSPAFPPNIKWRTRVDPE</sequence>
<reference evidence="1" key="1">
    <citation type="submission" date="2022-07" db="EMBL/GenBank/DDBJ databases">
        <title>Phylogenomic reconstructions and comparative analyses of Kickxellomycotina fungi.</title>
        <authorList>
            <person name="Reynolds N.K."/>
            <person name="Stajich J.E."/>
            <person name="Barry K."/>
            <person name="Grigoriev I.V."/>
            <person name="Crous P."/>
            <person name="Smith M.E."/>
        </authorList>
    </citation>
    <scope>NUCLEOTIDE SEQUENCE</scope>
    <source>
        <strain evidence="1">BCRC 34780</strain>
    </source>
</reference>
<gene>
    <name evidence="1" type="primary">ERF2</name>
    <name evidence="1" type="ORF">H4R21_004963</name>
</gene>
<organism evidence="1 2">
    <name type="scientific">Coemansia helicoidea</name>
    <dbReference type="NCBI Taxonomy" id="1286919"/>
    <lineage>
        <taxon>Eukaryota</taxon>
        <taxon>Fungi</taxon>
        <taxon>Fungi incertae sedis</taxon>
        <taxon>Zoopagomycota</taxon>
        <taxon>Kickxellomycotina</taxon>
        <taxon>Kickxellomycetes</taxon>
        <taxon>Kickxellales</taxon>
        <taxon>Kickxellaceae</taxon>
        <taxon>Coemansia</taxon>
    </lineage>
</organism>
<keyword evidence="1" id="KW-0808">Transferase</keyword>
<proteinExistence type="predicted"/>
<dbReference type="EC" id="2.3.1.225" evidence="1"/>
<keyword evidence="2" id="KW-1185">Reference proteome</keyword>
<accession>A0ACC1KW48</accession>
<keyword evidence="1" id="KW-0012">Acyltransferase</keyword>
<comment type="caution">
    <text evidence="1">The sequence shown here is derived from an EMBL/GenBank/DDBJ whole genome shotgun (WGS) entry which is preliminary data.</text>
</comment>
<name>A0ACC1KW48_9FUNG</name>
<evidence type="ECO:0000313" key="1">
    <source>
        <dbReference type="EMBL" id="KAJ2795817.1"/>
    </source>
</evidence>
<protein>
    <submittedName>
        <fullName evidence="1">Eukaryotic peptide chain release factor GTP-binding subunit</fullName>
        <ecNumber evidence="1">2.3.1.225</ecNumber>
    </submittedName>
</protein>